<name>A0A6H0X6M7_9CAUD</name>
<keyword evidence="2" id="KW-1185">Reference proteome</keyword>
<organism evidence="1 2">
    <name type="scientific">Aeromonas phage PS</name>
    <dbReference type="NCBI Taxonomy" id="2723762"/>
    <lineage>
        <taxon>Viruses</taxon>
        <taxon>Duplodnaviria</taxon>
        <taxon>Heunggongvirae</taxon>
        <taxon>Uroviricota</taxon>
        <taxon>Caudoviricetes</taxon>
        <taxon>Autographivirales</taxon>
        <taxon>Autoscriptoviridae</taxon>
        <taxon>Savitribaivirus</taxon>
        <taxon>Savitribaivirus PS</taxon>
    </lineage>
</organism>
<protein>
    <submittedName>
        <fullName evidence="1">Uncharacterized protein</fullName>
    </submittedName>
</protein>
<dbReference type="EMBL" id="MT259468">
    <property type="protein sequence ID" value="QIW89969.1"/>
    <property type="molecule type" value="Genomic_DNA"/>
</dbReference>
<dbReference type="Proteomes" id="UP000503286">
    <property type="component" value="Segment"/>
</dbReference>
<reference evidence="1" key="1">
    <citation type="submission" date="2020-03" db="EMBL/GenBank/DDBJ databases">
        <title>Complete genome sequence of Aeromonas phage PS.</title>
        <authorList>
            <person name="Tagunde S.N."/>
            <person name="Newase S.K."/>
            <person name="Nagar V."/>
            <person name="Kapadnis B.P."/>
            <person name="Pandit S.V."/>
        </authorList>
    </citation>
    <scope>NUCLEOTIDE SEQUENCE</scope>
</reference>
<evidence type="ECO:0000313" key="2">
    <source>
        <dbReference type="Proteomes" id="UP000503286"/>
    </source>
</evidence>
<accession>A0A6H0X6M7</accession>
<proteinExistence type="predicted"/>
<sequence length="42" mass="5020">MSINEKPSDWCKRMQKEAEDKSDMTAAYNYFQLAEMWSNQGR</sequence>
<evidence type="ECO:0000313" key="1">
    <source>
        <dbReference type="EMBL" id="QIW89969.1"/>
    </source>
</evidence>